<comment type="caution">
    <text evidence="1">The sequence shown here is derived from an EMBL/GenBank/DDBJ whole genome shotgun (WGS) entry which is preliminary data.</text>
</comment>
<accession>A0ABD0YA09</accession>
<dbReference type="Proteomes" id="UP001558652">
    <property type="component" value="Unassembled WGS sequence"/>
</dbReference>
<gene>
    <name evidence="1" type="ORF">AAG570_001664</name>
</gene>
<dbReference type="EMBL" id="JBFDAA010000011">
    <property type="protein sequence ID" value="KAL1123894.1"/>
    <property type="molecule type" value="Genomic_DNA"/>
</dbReference>
<organism evidence="1 2">
    <name type="scientific">Ranatra chinensis</name>
    <dbReference type="NCBI Taxonomy" id="642074"/>
    <lineage>
        <taxon>Eukaryota</taxon>
        <taxon>Metazoa</taxon>
        <taxon>Ecdysozoa</taxon>
        <taxon>Arthropoda</taxon>
        <taxon>Hexapoda</taxon>
        <taxon>Insecta</taxon>
        <taxon>Pterygota</taxon>
        <taxon>Neoptera</taxon>
        <taxon>Paraneoptera</taxon>
        <taxon>Hemiptera</taxon>
        <taxon>Heteroptera</taxon>
        <taxon>Panheteroptera</taxon>
        <taxon>Nepomorpha</taxon>
        <taxon>Nepidae</taxon>
        <taxon>Ranatrinae</taxon>
        <taxon>Ranatra</taxon>
    </lineage>
</organism>
<reference evidence="1 2" key="1">
    <citation type="submission" date="2024-07" db="EMBL/GenBank/DDBJ databases">
        <title>Chromosome-level genome assembly of the water stick insect Ranatra chinensis (Heteroptera: Nepidae).</title>
        <authorList>
            <person name="Liu X."/>
        </authorList>
    </citation>
    <scope>NUCLEOTIDE SEQUENCE [LARGE SCALE GENOMIC DNA]</scope>
    <source>
        <strain evidence="1">Cailab_2021Rc</strain>
        <tissue evidence="1">Muscle</tissue>
    </source>
</reference>
<dbReference type="AlphaFoldDB" id="A0ABD0YA09"/>
<protein>
    <submittedName>
        <fullName evidence="1">Uncharacterized protein</fullName>
    </submittedName>
</protein>
<sequence>MASKRRKMFYKNKKQETTEIGSVAVCRRFEADAQLHLQGITDQFGGVLPEGRLEEKVPAVAGSGSVDEMRPFVALAIILLLLDVHQGVDAARRSKKKRQEHGIYTQLQDLVGVRPIFPYSGITGRLYFEVPL</sequence>
<proteinExistence type="predicted"/>
<evidence type="ECO:0000313" key="2">
    <source>
        <dbReference type="Proteomes" id="UP001558652"/>
    </source>
</evidence>
<keyword evidence="2" id="KW-1185">Reference proteome</keyword>
<evidence type="ECO:0000313" key="1">
    <source>
        <dbReference type="EMBL" id="KAL1123894.1"/>
    </source>
</evidence>
<name>A0ABD0YA09_9HEMI</name>